<feature type="domain" description="Activator of Hsp90 ATPase homologue 1/2-like C-terminal" evidence="2">
    <location>
        <begin position="14"/>
        <end position="140"/>
    </location>
</feature>
<comment type="similarity">
    <text evidence="1">Belongs to the AHA1 family.</text>
</comment>
<dbReference type="InterPro" id="IPR013538">
    <property type="entry name" value="ASHA1/2-like_C"/>
</dbReference>
<dbReference type="KEGG" id="anf:AQPE_1064"/>
<dbReference type="SUPFAM" id="SSF55961">
    <property type="entry name" value="Bet v1-like"/>
    <property type="match status" value="1"/>
</dbReference>
<name>A0A5K7S5Y8_9BACT</name>
<sequence>METKAFVFEQTFQVPSSFVWQAITDRDEMKLWYFDLPEFKPEVGCEFRFMGGPAEDRQYQHICRVTEVIQSKKIAYSWRYYGYEGSTLVTFELFDEGNQTRLKLTHEGLETFQADNPDFAKKNFAEGWTWLIGTSLKEFLAKKQKL</sequence>
<evidence type="ECO:0000313" key="3">
    <source>
        <dbReference type="EMBL" id="BBE16917.1"/>
    </source>
</evidence>
<dbReference type="EMBL" id="AP018694">
    <property type="protein sequence ID" value="BBE16917.1"/>
    <property type="molecule type" value="Genomic_DNA"/>
</dbReference>
<gene>
    <name evidence="3" type="ORF">AQPE_1064</name>
</gene>
<dbReference type="RefSeq" id="WP_318349950.1">
    <property type="nucleotide sequence ID" value="NZ_AP018694.1"/>
</dbReference>
<dbReference type="InterPro" id="IPR023393">
    <property type="entry name" value="START-like_dom_sf"/>
</dbReference>
<evidence type="ECO:0000259" key="2">
    <source>
        <dbReference type="Pfam" id="PF08327"/>
    </source>
</evidence>
<accession>A0A5K7S5Y8</accession>
<evidence type="ECO:0000313" key="4">
    <source>
        <dbReference type="Proteomes" id="UP001193389"/>
    </source>
</evidence>
<organism evidence="3 4">
    <name type="scientific">Aquipluma nitroreducens</name>
    <dbReference type="NCBI Taxonomy" id="2010828"/>
    <lineage>
        <taxon>Bacteria</taxon>
        <taxon>Pseudomonadati</taxon>
        <taxon>Bacteroidota</taxon>
        <taxon>Bacteroidia</taxon>
        <taxon>Marinilabiliales</taxon>
        <taxon>Prolixibacteraceae</taxon>
        <taxon>Aquipluma</taxon>
    </lineage>
</organism>
<reference evidence="3" key="1">
    <citation type="journal article" date="2020" name="Int. J. Syst. Evol. Microbiol.">
        <title>Aquipluma nitroreducens gen. nov. sp. nov., a novel facultatively anaerobic bacterium isolated from a freshwater lake.</title>
        <authorList>
            <person name="Watanabe M."/>
            <person name="Kojima H."/>
            <person name="Fukui M."/>
        </authorList>
    </citation>
    <scope>NUCLEOTIDE SEQUENCE</scope>
    <source>
        <strain evidence="3">MeG22</strain>
    </source>
</reference>
<dbReference type="Pfam" id="PF08327">
    <property type="entry name" value="AHSA1"/>
    <property type="match status" value="1"/>
</dbReference>
<keyword evidence="4" id="KW-1185">Reference proteome</keyword>
<dbReference type="CDD" id="cd07814">
    <property type="entry name" value="SRPBCC_CalC_Aha1-like"/>
    <property type="match status" value="1"/>
</dbReference>
<dbReference type="AlphaFoldDB" id="A0A5K7S5Y8"/>
<protein>
    <recommendedName>
        <fullName evidence="2">Activator of Hsp90 ATPase homologue 1/2-like C-terminal domain-containing protein</fullName>
    </recommendedName>
</protein>
<proteinExistence type="inferred from homology"/>
<dbReference type="Gene3D" id="3.30.530.20">
    <property type="match status" value="1"/>
</dbReference>
<dbReference type="Proteomes" id="UP001193389">
    <property type="component" value="Chromosome"/>
</dbReference>
<evidence type="ECO:0000256" key="1">
    <source>
        <dbReference type="ARBA" id="ARBA00006817"/>
    </source>
</evidence>